<feature type="signal peptide" evidence="1">
    <location>
        <begin position="1"/>
        <end position="20"/>
    </location>
</feature>
<dbReference type="EMBL" id="JABDJR010000273">
    <property type="protein sequence ID" value="NNF06505.1"/>
    <property type="molecule type" value="Genomic_DNA"/>
</dbReference>
<dbReference type="Proteomes" id="UP000547674">
    <property type="component" value="Unassembled WGS sequence"/>
</dbReference>
<comment type="caution">
    <text evidence="2">The sequence shown here is derived from an EMBL/GenBank/DDBJ whole genome shotgun (WGS) entry which is preliminary data.</text>
</comment>
<reference evidence="2 3" key="1">
    <citation type="submission" date="2020-03" db="EMBL/GenBank/DDBJ databases">
        <title>Metabolic flexibility allows generalist bacteria to become dominant in a frequently disturbed ecosystem.</title>
        <authorList>
            <person name="Chen Y.-J."/>
            <person name="Leung P.M."/>
            <person name="Bay S.K."/>
            <person name="Hugenholtz P."/>
            <person name="Kessler A.J."/>
            <person name="Shelley G."/>
            <person name="Waite D.W."/>
            <person name="Cook P.L."/>
            <person name="Greening C."/>
        </authorList>
    </citation>
    <scope>NUCLEOTIDE SEQUENCE [LARGE SCALE GENOMIC DNA]</scope>
    <source>
        <strain evidence="2">SS_bin_28</strain>
    </source>
</reference>
<gene>
    <name evidence="2" type="ORF">HKN21_07070</name>
</gene>
<dbReference type="AlphaFoldDB" id="A0A7Y2E8B1"/>
<keyword evidence="1" id="KW-0732">Signal</keyword>
<evidence type="ECO:0000313" key="2">
    <source>
        <dbReference type="EMBL" id="NNF06505.1"/>
    </source>
</evidence>
<evidence type="ECO:0008006" key="4">
    <source>
        <dbReference type="Google" id="ProtNLM"/>
    </source>
</evidence>
<evidence type="ECO:0000313" key="3">
    <source>
        <dbReference type="Proteomes" id="UP000547674"/>
    </source>
</evidence>
<organism evidence="2 3">
    <name type="scientific">Eiseniibacteriota bacterium</name>
    <dbReference type="NCBI Taxonomy" id="2212470"/>
    <lineage>
        <taxon>Bacteria</taxon>
        <taxon>Candidatus Eiseniibacteriota</taxon>
    </lineage>
</organism>
<evidence type="ECO:0000256" key="1">
    <source>
        <dbReference type="SAM" id="SignalP"/>
    </source>
</evidence>
<accession>A0A7Y2E8B1</accession>
<proteinExistence type="predicted"/>
<protein>
    <recommendedName>
        <fullName evidence="4">PepSY domain-containing protein</fullName>
    </recommendedName>
</protein>
<name>A0A7Y2E8B1_UNCEI</name>
<sequence length="182" mass="19653">MMRVFLSLLLLLWATTNSYADEAVPALASSGVGVAQNAAAGWAEDAYLVYVENDEGLAAGGKSSRWGYLFYSPERNAARAYSVQDGKVVTQQNLGFKFKAPPVSAEWVDSTVALLAANDKGGRKFCEEHGGAAESVFLMRAAIHESEPNMTTWTIVYKAAGVPSLFVVVDAKNGKVKRKWRG</sequence>
<feature type="chain" id="PRO_5031085289" description="PepSY domain-containing protein" evidence="1">
    <location>
        <begin position="21"/>
        <end position="182"/>
    </location>
</feature>